<dbReference type="Proteomes" id="UP000006589">
    <property type="component" value="Plasmid pMRAD01"/>
</dbReference>
<dbReference type="KEGG" id="mrd:Mrad2831_5783"/>
<geneLocation type="plasmid" evidence="2 3">
    <name>pMRAD01</name>
</geneLocation>
<feature type="compositionally biased region" description="Basic residues" evidence="1">
    <location>
        <begin position="49"/>
        <end position="70"/>
    </location>
</feature>
<evidence type="ECO:0000256" key="1">
    <source>
        <dbReference type="SAM" id="MobiDB-lite"/>
    </source>
</evidence>
<organism evidence="2 3">
    <name type="scientific">Methylobacterium radiotolerans (strain ATCC 27329 / DSM 1819 / JCM 2831 / NBRC 15690 / NCIMB 10815 / 0-1)</name>
    <dbReference type="NCBI Taxonomy" id="426355"/>
    <lineage>
        <taxon>Bacteria</taxon>
        <taxon>Pseudomonadati</taxon>
        <taxon>Pseudomonadota</taxon>
        <taxon>Alphaproteobacteria</taxon>
        <taxon>Hyphomicrobiales</taxon>
        <taxon>Methylobacteriaceae</taxon>
        <taxon>Methylobacterium</taxon>
    </lineage>
</organism>
<dbReference type="eggNOG" id="ENOG50311Y9">
    <property type="taxonomic scope" value="Bacteria"/>
</dbReference>
<gene>
    <name evidence="2" type="ordered locus">Mrad2831_5783</name>
</gene>
<keyword evidence="2" id="KW-0614">Plasmid</keyword>
<proteinExistence type="predicted"/>
<name>B1M8A0_METRJ</name>
<feature type="region of interest" description="Disordered" evidence="1">
    <location>
        <begin position="185"/>
        <end position="209"/>
    </location>
</feature>
<evidence type="ECO:0000313" key="3">
    <source>
        <dbReference type="Proteomes" id="UP000006589"/>
    </source>
</evidence>
<reference evidence="2 3" key="1">
    <citation type="submission" date="2008-03" db="EMBL/GenBank/DDBJ databases">
        <title>Complete sequence of plasmid1 of Methylobacterium radiotolerans JCM 2831.</title>
        <authorList>
            <consortium name="US DOE Joint Genome Institute"/>
            <person name="Copeland A."/>
            <person name="Lucas S."/>
            <person name="Lapidus A."/>
            <person name="Glavina del Rio T."/>
            <person name="Dalin E."/>
            <person name="Tice H."/>
            <person name="Bruce D."/>
            <person name="Goodwin L."/>
            <person name="Pitluck S."/>
            <person name="Kiss H."/>
            <person name="Brettin T."/>
            <person name="Detter J.C."/>
            <person name="Han C."/>
            <person name="Kuske C.R."/>
            <person name="Schmutz J."/>
            <person name="Larimer F."/>
            <person name="Land M."/>
            <person name="Hauser L."/>
            <person name="Kyrpides N."/>
            <person name="Mikhailova N."/>
            <person name="Marx C.J."/>
            <person name="Richardson P."/>
        </authorList>
    </citation>
    <scope>NUCLEOTIDE SEQUENCE [LARGE SCALE GENOMIC DNA]</scope>
    <source>
        <strain evidence="3">ATCC 27329 / DSM 1819 / JCM 2831 / NBRC 15690 / NCIMB 10815 / 0-1</strain>
        <plasmid evidence="3">Plasmid pMRAD01</plasmid>
    </source>
</reference>
<dbReference type="HOGENOM" id="CLU_1223566_0_0_5"/>
<feature type="compositionally biased region" description="Low complexity" evidence="1">
    <location>
        <begin position="191"/>
        <end position="209"/>
    </location>
</feature>
<protein>
    <submittedName>
        <fullName evidence="2">Uncharacterized protein</fullName>
    </submittedName>
</protein>
<sequence>MGFRSPDGDARSRDRPFAQSPEATGALSGQALRPRIPGGSPLRDACSRSRSRGHRGASRRLFGRRRRPTVARRSACHDEARDASGSAVGSTRRRAGITDNSVTGPTILRPRPRSPAAAGPVSRCHGNDFRVEQDCRQSGGPRLGRAVERHAVRSDGPDRFTDATGDGAGSIRLCPGLAPSAALGGSPVCPGLPAGSGDSGSAGPSVSPAAVRLCPAGPQIFLPGAG</sequence>
<feature type="compositionally biased region" description="Basic and acidic residues" evidence="1">
    <location>
        <begin position="1"/>
        <end position="16"/>
    </location>
</feature>
<dbReference type="AlphaFoldDB" id="B1M8A0"/>
<accession>B1M8A0</accession>
<dbReference type="EMBL" id="CP001002">
    <property type="protein sequence ID" value="ACB27725.1"/>
    <property type="molecule type" value="Genomic_DNA"/>
</dbReference>
<feature type="region of interest" description="Disordered" evidence="1">
    <location>
        <begin position="1"/>
        <end position="125"/>
    </location>
</feature>
<evidence type="ECO:0000313" key="2">
    <source>
        <dbReference type="EMBL" id="ACB27725.1"/>
    </source>
</evidence>